<dbReference type="EMBL" id="DS469943">
    <property type="protein sequence ID" value="EDO31055.1"/>
    <property type="molecule type" value="Genomic_DNA"/>
</dbReference>
<protein>
    <recommendedName>
        <fullName evidence="3">SRCR domain-containing protein</fullName>
    </recommendedName>
</protein>
<feature type="domain" description="SRCR" evidence="3">
    <location>
        <begin position="1"/>
        <end position="102"/>
    </location>
</feature>
<feature type="non-terminal residue" evidence="4">
    <location>
        <position position="1"/>
    </location>
</feature>
<dbReference type="PANTHER" id="PTHR48071">
    <property type="entry name" value="SRCR DOMAIN-CONTAINING PROTEIN"/>
    <property type="match status" value="1"/>
</dbReference>
<accession>A7SZ08</accession>
<dbReference type="Gene3D" id="3.10.250.10">
    <property type="entry name" value="SRCR-like domain"/>
    <property type="match status" value="1"/>
</dbReference>
<dbReference type="HOGENOM" id="CLU_002555_6_2_1"/>
<evidence type="ECO:0000313" key="5">
    <source>
        <dbReference type="Proteomes" id="UP000001593"/>
    </source>
</evidence>
<dbReference type="PROSITE" id="PS50287">
    <property type="entry name" value="SRCR_2"/>
    <property type="match status" value="1"/>
</dbReference>
<dbReference type="Pfam" id="PF00530">
    <property type="entry name" value="SRCR"/>
    <property type="match status" value="1"/>
</dbReference>
<dbReference type="PhylomeDB" id="A7SZ08"/>
<dbReference type="SMART" id="SM00202">
    <property type="entry name" value="SR"/>
    <property type="match status" value="1"/>
</dbReference>
<dbReference type="InterPro" id="IPR001190">
    <property type="entry name" value="SRCR"/>
</dbReference>
<organism evidence="4 5">
    <name type="scientific">Nematostella vectensis</name>
    <name type="common">Starlet sea anemone</name>
    <dbReference type="NCBI Taxonomy" id="45351"/>
    <lineage>
        <taxon>Eukaryota</taxon>
        <taxon>Metazoa</taxon>
        <taxon>Cnidaria</taxon>
        <taxon>Anthozoa</taxon>
        <taxon>Hexacorallia</taxon>
        <taxon>Actiniaria</taxon>
        <taxon>Edwardsiidae</taxon>
        <taxon>Nematostella</taxon>
    </lineage>
</organism>
<dbReference type="OMA" id="CPHTEDI"/>
<evidence type="ECO:0000259" key="3">
    <source>
        <dbReference type="PROSITE" id="PS50287"/>
    </source>
</evidence>
<feature type="disulfide bond" evidence="2">
    <location>
        <begin position="41"/>
        <end position="102"/>
    </location>
</feature>
<dbReference type="InParanoid" id="A7SZ08"/>
<dbReference type="STRING" id="45351.A7SZ08"/>
<dbReference type="PRINTS" id="PR00258">
    <property type="entry name" value="SPERACTRCPTR"/>
</dbReference>
<dbReference type="AlphaFoldDB" id="A7SZ08"/>
<sequence>RLVDGPVPFAGRVELNFKGRGWGTVCDDGQQWGMNEANVICKSLGYPGAVASSSRARYGPGNGTIWLSNVTCTSAESSLQSCSHSGWGTTSCDHATDVGVSC</sequence>
<evidence type="ECO:0000256" key="2">
    <source>
        <dbReference type="PROSITE-ProRule" id="PRU00196"/>
    </source>
</evidence>
<proteinExistence type="predicted"/>
<name>A7SZ08_NEMVE</name>
<gene>
    <name evidence="4" type="ORF">NEMVEDRAFT_v1g138616</name>
</gene>
<keyword evidence="1 2" id="KW-1015">Disulfide bond</keyword>
<comment type="caution">
    <text evidence="2">Lacks conserved residue(s) required for the propagation of feature annotation.</text>
</comment>
<dbReference type="Proteomes" id="UP000001593">
    <property type="component" value="Unassembled WGS sequence"/>
</dbReference>
<dbReference type="PANTHER" id="PTHR48071:SF18">
    <property type="entry name" value="DELETED IN MALIGNANT BRAIN TUMORS 1 PROTEIN-RELATED"/>
    <property type="match status" value="1"/>
</dbReference>
<evidence type="ECO:0000313" key="4">
    <source>
        <dbReference type="EMBL" id="EDO31055.1"/>
    </source>
</evidence>
<feature type="disulfide bond" evidence="2">
    <location>
        <begin position="72"/>
        <end position="82"/>
    </location>
</feature>
<dbReference type="InterPro" id="IPR036772">
    <property type="entry name" value="SRCR-like_dom_sf"/>
</dbReference>
<dbReference type="GO" id="GO:0016020">
    <property type="term" value="C:membrane"/>
    <property type="evidence" value="ECO:0007669"/>
    <property type="project" value="InterPro"/>
</dbReference>
<evidence type="ECO:0000256" key="1">
    <source>
        <dbReference type="ARBA" id="ARBA00023157"/>
    </source>
</evidence>
<feature type="non-terminal residue" evidence="4">
    <location>
        <position position="102"/>
    </location>
</feature>
<dbReference type="SUPFAM" id="SSF56487">
    <property type="entry name" value="SRCR-like"/>
    <property type="match status" value="1"/>
</dbReference>
<dbReference type="FunFam" id="3.10.250.10:FF:000043">
    <property type="entry name" value="Lysyl oxidase homolog 3B"/>
    <property type="match status" value="1"/>
</dbReference>
<keyword evidence="5" id="KW-1185">Reference proteome</keyword>
<reference evidence="4 5" key="1">
    <citation type="journal article" date="2007" name="Science">
        <title>Sea anemone genome reveals ancestral eumetazoan gene repertoire and genomic organization.</title>
        <authorList>
            <person name="Putnam N.H."/>
            <person name="Srivastava M."/>
            <person name="Hellsten U."/>
            <person name="Dirks B."/>
            <person name="Chapman J."/>
            <person name="Salamov A."/>
            <person name="Terry A."/>
            <person name="Shapiro H."/>
            <person name="Lindquist E."/>
            <person name="Kapitonov V.V."/>
            <person name="Jurka J."/>
            <person name="Genikhovich G."/>
            <person name="Grigoriev I.V."/>
            <person name="Lucas S.M."/>
            <person name="Steele R.E."/>
            <person name="Finnerty J.R."/>
            <person name="Technau U."/>
            <person name="Martindale M.Q."/>
            <person name="Rokhsar D.S."/>
        </authorList>
    </citation>
    <scope>NUCLEOTIDE SEQUENCE [LARGE SCALE GENOMIC DNA]</scope>
    <source>
        <strain evidence="5">CH2 X CH6</strain>
    </source>
</reference>